<dbReference type="STRING" id="1150625.Q75_14455"/>
<sequence length="280" mass="32706">MANYKVKKVLNNNVIIGVHPNEGEVVLIGKGVGFGQKTGSYIESDIAEKVFFLKNEKEQEQFKKLLPYLEDEMLQVIISAIELIRERTNTFLNEHIHVALTDHIMFAIHRLMRGLAIKNPFLMETKVLYPFEYEIAREVVELINDAANVKLPEGEIGFIALHIHSAMVNKELMEVNQHSKLVSNLVRIIEENFEIIIDKESIDYMRLVRHLRYTIERVVRGEKVSEPEKIALLLKEEYPLCYNLSWKLIKMMQQTLQKPVYDAEAVYLTMHLQRIQKKFK</sequence>
<feature type="domain" description="PRD" evidence="2">
    <location>
        <begin position="68"/>
        <end position="173"/>
    </location>
</feature>
<evidence type="ECO:0000313" key="3">
    <source>
        <dbReference type="EMBL" id="KUP04742.1"/>
    </source>
</evidence>
<dbReference type="Pfam" id="PF03123">
    <property type="entry name" value="CAT_RBD"/>
    <property type="match status" value="1"/>
</dbReference>
<accession>A0A147K558</accession>
<dbReference type="PROSITE" id="PS51372">
    <property type="entry name" value="PRD_2"/>
    <property type="match status" value="2"/>
</dbReference>
<dbReference type="Gene3D" id="2.30.24.10">
    <property type="entry name" value="CAT RNA-binding domain"/>
    <property type="match status" value="1"/>
</dbReference>
<dbReference type="PANTHER" id="PTHR30185">
    <property type="entry name" value="CRYPTIC BETA-GLUCOSIDE BGL OPERON ANTITERMINATOR"/>
    <property type="match status" value="1"/>
</dbReference>
<name>A0A147K558_9BACI</name>
<dbReference type="SMART" id="SM01061">
    <property type="entry name" value="CAT_RBD"/>
    <property type="match status" value="1"/>
</dbReference>
<dbReference type="PANTHER" id="PTHR30185:SF16">
    <property type="entry name" value="PROTEIN GLCT"/>
    <property type="match status" value="1"/>
</dbReference>
<dbReference type="Gene3D" id="1.20.58.1950">
    <property type="match status" value="1"/>
</dbReference>
<dbReference type="Gene3D" id="1.20.890.100">
    <property type="match status" value="1"/>
</dbReference>
<dbReference type="RefSeq" id="WP_059351823.1">
    <property type="nucleotide sequence ID" value="NZ_LDYG01000048.1"/>
</dbReference>
<dbReference type="SUPFAM" id="SSF63520">
    <property type="entry name" value="PTS-regulatory domain, PRD"/>
    <property type="match status" value="2"/>
</dbReference>
<dbReference type="InterPro" id="IPR004341">
    <property type="entry name" value="CAT_RNA-bd_dom"/>
</dbReference>
<keyword evidence="1" id="KW-0677">Repeat</keyword>
<dbReference type="NCBIfam" id="NF047357">
    <property type="entry name" value="antiterm_GlcT"/>
    <property type="match status" value="1"/>
</dbReference>
<feature type="domain" description="PRD" evidence="2">
    <location>
        <begin position="174"/>
        <end position="280"/>
    </location>
</feature>
<dbReference type="Gene3D" id="1.10.1790.10">
    <property type="entry name" value="PRD domain"/>
    <property type="match status" value="1"/>
</dbReference>
<dbReference type="Pfam" id="PF00874">
    <property type="entry name" value="PRD"/>
    <property type="match status" value="2"/>
</dbReference>
<comment type="caution">
    <text evidence="3">The sequence shown here is derived from an EMBL/GenBank/DDBJ whole genome shotgun (WGS) entry which is preliminary data.</text>
</comment>
<keyword evidence="4" id="KW-1185">Reference proteome</keyword>
<evidence type="ECO:0000256" key="1">
    <source>
        <dbReference type="ARBA" id="ARBA00022737"/>
    </source>
</evidence>
<dbReference type="EMBL" id="LDYG01000048">
    <property type="protein sequence ID" value="KUP04742.1"/>
    <property type="molecule type" value="Genomic_DNA"/>
</dbReference>
<dbReference type="GO" id="GO:0006355">
    <property type="term" value="P:regulation of DNA-templated transcription"/>
    <property type="evidence" value="ECO:0007669"/>
    <property type="project" value="InterPro"/>
</dbReference>
<dbReference type="PATRIC" id="fig|1150625.3.peg.3022"/>
<proteinExistence type="predicted"/>
<dbReference type="OrthoDB" id="9813552at2"/>
<gene>
    <name evidence="3" type="ORF">Q75_14455</name>
</gene>
<dbReference type="InterPro" id="IPR050661">
    <property type="entry name" value="BglG_antiterminators"/>
</dbReference>
<dbReference type="InterPro" id="IPR011608">
    <property type="entry name" value="PRD"/>
</dbReference>
<dbReference type="AlphaFoldDB" id="A0A147K558"/>
<reference evidence="3 4" key="1">
    <citation type="journal article" date="2016" name="Front. Microbiol.">
        <title>Microevolution Analysis of Bacillus coahuilensis Unveils Differences in Phosphorus Acquisition Strategies and Their Regulation.</title>
        <authorList>
            <person name="Gomez-Lunar Z."/>
            <person name="Hernandez-Gonzalez I."/>
            <person name="Rodriguez-Torres M.D."/>
            <person name="Souza V."/>
            <person name="Olmedo-Alvarez G."/>
        </authorList>
    </citation>
    <scope>NUCLEOTIDE SEQUENCE [LARGE SCALE GENOMIC DNA]</scope>
    <source>
        <strain evidence="4">p1.1.43</strain>
    </source>
</reference>
<evidence type="ECO:0000259" key="2">
    <source>
        <dbReference type="PROSITE" id="PS51372"/>
    </source>
</evidence>
<dbReference type="GO" id="GO:0003723">
    <property type="term" value="F:RNA binding"/>
    <property type="evidence" value="ECO:0007669"/>
    <property type="project" value="InterPro"/>
</dbReference>
<dbReference type="InterPro" id="IPR036634">
    <property type="entry name" value="PRD_sf"/>
</dbReference>
<protein>
    <submittedName>
        <fullName evidence="3">Transcriptional antiterminator</fullName>
    </submittedName>
</protein>
<organism evidence="3 4">
    <name type="scientific">Bacillus coahuilensis p1.1.43</name>
    <dbReference type="NCBI Taxonomy" id="1150625"/>
    <lineage>
        <taxon>Bacteria</taxon>
        <taxon>Bacillati</taxon>
        <taxon>Bacillota</taxon>
        <taxon>Bacilli</taxon>
        <taxon>Bacillales</taxon>
        <taxon>Bacillaceae</taxon>
        <taxon>Bacillus</taxon>
    </lineage>
</organism>
<dbReference type="InterPro" id="IPR036650">
    <property type="entry name" value="CAT_RNA-bd_dom_sf"/>
</dbReference>
<dbReference type="SUPFAM" id="SSF50151">
    <property type="entry name" value="SacY-like RNA-binding domain"/>
    <property type="match status" value="1"/>
</dbReference>
<dbReference type="Proteomes" id="UP000074108">
    <property type="component" value="Unassembled WGS sequence"/>
</dbReference>
<evidence type="ECO:0000313" key="4">
    <source>
        <dbReference type="Proteomes" id="UP000074108"/>
    </source>
</evidence>